<sequence length="417" mass="44992">MTDSNTSCQILIVGSGAAGIATAASLLARDASLQITLVDPADTHYYQPGWTMVGAGIFQPQSTARSMISLIPEGVQWVKAAVASFAPQDNTLTLEDGRTMGYQQLVVCPGLKLDWAAIDGLVETLGANGVTSNYRFDLAPYTWTLVQGLKQGRALFTQPPMPIKCAGAPQKAMYLSCDHWLKTGRLAQINTQFYNAGGVLFGVADYVPALMSYVDRYAIDLKFSHRLVAVDGPGKRATFIRTQADGSSETVEQHFDMLHVVPPQIAPDFIRSSPLADAAGWVDVDPATLRHRQFANIHGLGDATNTSNAKTAAAARKQAPVVANNVLVALGRLTASATYDGYGSCPLTVEKGKIVLAEFTYGGKVAPSFPNWLLDGRKPTRLAWWLKESVLPALYWNGMLKGREWLAKPKKADVPHG</sequence>
<dbReference type="Proteomes" id="UP000195128">
    <property type="component" value="Unassembled WGS sequence"/>
</dbReference>
<keyword evidence="2" id="KW-0285">Flavoprotein</keyword>
<keyword evidence="3" id="KW-0874">Quinone</keyword>
<proteinExistence type="predicted"/>
<dbReference type="RefSeq" id="WP_084916119.1">
    <property type="nucleotide sequence ID" value="NZ_MTSA01000006.1"/>
</dbReference>
<evidence type="ECO:0000256" key="5">
    <source>
        <dbReference type="ARBA" id="ARBA00022946"/>
    </source>
</evidence>
<reference evidence="8 9" key="1">
    <citation type="submission" date="2017-01" db="EMBL/GenBank/DDBJ databases">
        <authorList>
            <person name="Mah S.A."/>
            <person name="Swanson W.J."/>
            <person name="Moy G.W."/>
            <person name="Vacquier V.D."/>
        </authorList>
    </citation>
    <scope>NUCLEOTIDE SEQUENCE [LARGE SCALE GENOMIC DNA]</scope>
    <source>
        <strain evidence="8">PDD-32b-74</strain>
    </source>
</reference>
<comment type="cofactor">
    <cofactor evidence="1">
        <name>FAD</name>
        <dbReference type="ChEBI" id="CHEBI:57692"/>
    </cofactor>
</comment>
<dbReference type="Pfam" id="PF07992">
    <property type="entry name" value="Pyr_redox_2"/>
    <property type="match status" value="1"/>
</dbReference>
<dbReference type="PANTHER" id="PTHR10632:SF2">
    <property type="entry name" value="SULFIDE:QUINONE OXIDOREDUCTASE, MITOCHONDRIAL"/>
    <property type="match status" value="1"/>
</dbReference>
<evidence type="ECO:0000256" key="4">
    <source>
        <dbReference type="ARBA" id="ARBA00022827"/>
    </source>
</evidence>
<dbReference type="PANTHER" id="PTHR10632">
    <property type="entry name" value="SULFIDE:QUINONE OXIDOREDUCTASE"/>
    <property type="match status" value="1"/>
</dbReference>
<evidence type="ECO:0000313" key="8">
    <source>
        <dbReference type="EMBL" id="OUM07752.1"/>
    </source>
</evidence>
<dbReference type="SUPFAM" id="SSF51905">
    <property type="entry name" value="FAD/NAD(P)-binding domain"/>
    <property type="match status" value="1"/>
</dbReference>
<dbReference type="GO" id="GO:0071949">
    <property type="term" value="F:FAD binding"/>
    <property type="evidence" value="ECO:0007669"/>
    <property type="project" value="TreeGrafter"/>
</dbReference>
<dbReference type="InterPro" id="IPR023753">
    <property type="entry name" value="FAD/NAD-binding_dom"/>
</dbReference>
<dbReference type="GO" id="GO:0070221">
    <property type="term" value="P:sulfide oxidation, using sulfide:quinone oxidoreductase"/>
    <property type="evidence" value="ECO:0007669"/>
    <property type="project" value="TreeGrafter"/>
</dbReference>
<keyword evidence="6" id="KW-0560">Oxidoreductase</keyword>
<keyword evidence="4" id="KW-0274">FAD</keyword>
<evidence type="ECO:0000259" key="7">
    <source>
        <dbReference type="Pfam" id="PF07992"/>
    </source>
</evidence>
<dbReference type="EMBL" id="MTSA01000006">
    <property type="protein sequence ID" value="OUM07752.1"/>
    <property type="molecule type" value="Genomic_DNA"/>
</dbReference>
<evidence type="ECO:0000256" key="2">
    <source>
        <dbReference type="ARBA" id="ARBA00022630"/>
    </source>
</evidence>
<organism evidence="8 9">
    <name type="scientific">Pseudomonas syringae</name>
    <dbReference type="NCBI Taxonomy" id="317"/>
    <lineage>
        <taxon>Bacteria</taxon>
        <taxon>Pseudomonadati</taxon>
        <taxon>Pseudomonadota</taxon>
        <taxon>Gammaproteobacteria</taxon>
        <taxon>Pseudomonadales</taxon>
        <taxon>Pseudomonadaceae</taxon>
        <taxon>Pseudomonas</taxon>
    </lineage>
</organism>
<evidence type="ECO:0000256" key="6">
    <source>
        <dbReference type="ARBA" id="ARBA00023002"/>
    </source>
</evidence>
<feature type="domain" description="FAD/NAD(P)-binding" evidence="7">
    <location>
        <begin position="9"/>
        <end position="121"/>
    </location>
</feature>
<dbReference type="AlphaFoldDB" id="A0A244ETH0"/>
<gene>
    <name evidence="8" type="ORF">BW686_09910</name>
</gene>
<protein>
    <submittedName>
        <fullName evidence="8">Pyridine nucleotide-disulfide oxidoreductase</fullName>
    </submittedName>
</protein>
<dbReference type="GO" id="GO:0048038">
    <property type="term" value="F:quinone binding"/>
    <property type="evidence" value="ECO:0007669"/>
    <property type="project" value="UniProtKB-KW"/>
</dbReference>
<dbReference type="GO" id="GO:0070224">
    <property type="term" value="F:sulfide:quinone oxidoreductase activity"/>
    <property type="evidence" value="ECO:0007669"/>
    <property type="project" value="TreeGrafter"/>
</dbReference>
<dbReference type="FunFam" id="3.50.50.60:FF:000034">
    <property type="entry name" value="sulfide:quinone oxidoreductase, mitochondrial"/>
    <property type="match status" value="1"/>
</dbReference>
<evidence type="ECO:0000256" key="1">
    <source>
        <dbReference type="ARBA" id="ARBA00001974"/>
    </source>
</evidence>
<dbReference type="InterPro" id="IPR036188">
    <property type="entry name" value="FAD/NAD-bd_sf"/>
</dbReference>
<evidence type="ECO:0000256" key="3">
    <source>
        <dbReference type="ARBA" id="ARBA00022719"/>
    </source>
</evidence>
<keyword evidence="5" id="KW-0809">Transit peptide</keyword>
<evidence type="ECO:0000313" key="9">
    <source>
        <dbReference type="Proteomes" id="UP000195128"/>
    </source>
</evidence>
<dbReference type="OrthoDB" id="9802771at2"/>
<accession>A0A244ETH0</accession>
<name>A0A244ETH0_PSESX</name>
<dbReference type="InterPro" id="IPR015904">
    <property type="entry name" value="Sulphide_quinone_reductase"/>
</dbReference>
<dbReference type="Gene3D" id="3.50.50.60">
    <property type="entry name" value="FAD/NAD(P)-binding domain"/>
    <property type="match status" value="2"/>
</dbReference>
<comment type="caution">
    <text evidence="8">The sequence shown here is derived from an EMBL/GenBank/DDBJ whole genome shotgun (WGS) entry which is preliminary data.</text>
</comment>